<evidence type="ECO:0000313" key="3">
    <source>
        <dbReference type="EMBL" id="MBB6350970.1"/>
    </source>
</evidence>
<evidence type="ECO:0000256" key="2">
    <source>
        <dbReference type="SAM" id="Phobius"/>
    </source>
</evidence>
<dbReference type="RefSeq" id="WP_185088669.1">
    <property type="nucleotide sequence ID" value="NZ_JACHJB010000003.1"/>
</dbReference>
<keyword evidence="4" id="KW-1185">Reference proteome</keyword>
<keyword evidence="2" id="KW-0472">Membrane</keyword>
<feature type="transmembrane region" description="Helical" evidence="2">
    <location>
        <begin position="71"/>
        <end position="91"/>
    </location>
</feature>
<dbReference type="EMBL" id="JACHJB010000003">
    <property type="protein sequence ID" value="MBB6350970.1"/>
    <property type="molecule type" value="Genomic_DNA"/>
</dbReference>
<reference evidence="3 4" key="1">
    <citation type="submission" date="2020-08" db="EMBL/GenBank/DDBJ databases">
        <title>Sequencing the genomes of 1000 actinobacteria strains.</title>
        <authorList>
            <person name="Klenk H.-P."/>
        </authorList>
    </citation>
    <scope>NUCLEOTIDE SEQUENCE [LARGE SCALE GENOMIC DNA]</scope>
    <source>
        <strain evidence="3 4">DSM 45913</strain>
    </source>
</reference>
<keyword evidence="2" id="KW-0812">Transmembrane</keyword>
<evidence type="ECO:0000256" key="1">
    <source>
        <dbReference type="SAM" id="MobiDB-lite"/>
    </source>
</evidence>
<proteinExistence type="predicted"/>
<keyword evidence="2" id="KW-1133">Transmembrane helix</keyword>
<dbReference type="Proteomes" id="UP000583800">
    <property type="component" value="Unassembled WGS sequence"/>
</dbReference>
<evidence type="ECO:0000313" key="4">
    <source>
        <dbReference type="Proteomes" id="UP000583800"/>
    </source>
</evidence>
<dbReference type="AlphaFoldDB" id="A0A7X0CBB2"/>
<feature type="region of interest" description="Disordered" evidence="1">
    <location>
        <begin position="393"/>
        <end position="418"/>
    </location>
</feature>
<feature type="compositionally biased region" description="Low complexity" evidence="1">
    <location>
        <begin position="406"/>
        <end position="418"/>
    </location>
</feature>
<name>A0A7X0CBB2_9ACTN</name>
<accession>A0A7X0CBB2</accession>
<sequence>MSALPSAAPAWRSRALAWWWAAFAVVAVRLAGPRLLAVLPGRQAGGGGCAWFAGETAEPWKWELSGLLSEVQAWVAMGLPVVVALGAWLVAARGERGWARIWAALAVVGAVAVDYALLVGQLRLGWTPEGADCTAAPDAVHAVSAGQLGWTFAPAVLALAGAWEAGRAPREHSPGVSPWPASRWSASWWPVSTAAVLGVVAVLVAAGTLRLPPGEPEQSLAPDGTPRHTLAIIGDRLAVLDLVEGGGPRMLAAPDPAFFQYTAITRDTRPGGYLAAVSTAGDGAFGGRSSRLYRIVMDGDGGAAVGEQVGGDLAGMVLDLAVSPRGEIAYSRVVAVPGDTLSVATTFVGLVAPRREWSATGAHGAGRAHTGPLGLHWRDAGTLAFHAVPPQDRATQNRAAQDRATQDGAAQEQAAQAGVGRGGAGRVLALDVTRPGSDLLAARELHALAAGGDGLGLGVPGSAALAVSWAGDHTWHDHRIAIVEPGARERPVFASGGATLQTFTLDRSGRHLLVSLAGARARGASYELVRIDLRTAGSAARVVWQSEHSMSTLAW</sequence>
<protein>
    <submittedName>
        <fullName evidence="3">Uncharacterized protein</fullName>
    </submittedName>
</protein>
<gene>
    <name evidence="3" type="ORF">FHU36_007542</name>
</gene>
<comment type="caution">
    <text evidence="3">The sequence shown here is derived from an EMBL/GenBank/DDBJ whole genome shotgun (WGS) entry which is preliminary data.</text>
</comment>
<organism evidence="3 4">
    <name type="scientific">Nonomuraea muscovyensis</name>
    <dbReference type="NCBI Taxonomy" id="1124761"/>
    <lineage>
        <taxon>Bacteria</taxon>
        <taxon>Bacillati</taxon>
        <taxon>Actinomycetota</taxon>
        <taxon>Actinomycetes</taxon>
        <taxon>Streptosporangiales</taxon>
        <taxon>Streptosporangiaceae</taxon>
        <taxon>Nonomuraea</taxon>
    </lineage>
</organism>
<feature type="transmembrane region" description="Helical" evidence="2">
    <location>
        <begin position="98"/>
        <end position="118"/>
    </location>
</feature>